<feature type="signal peptide" evidence="2">
    <location>
        <begin position="1"/>
        <end position="23"/>
    </location>
</feature>
<dbReference type="Proteomes" id="UP000500857">
    <property type="component" value="Chromosome"/>
</dbReference>
<evidence type="ECO:0000256" key="2">
    <source>
        <dbReference type="SAM" id="SignalP"/>
    </source>
</evidence>
<dbReference type="Gene3D" id="2.60.40.10">
    <property type="entry name" value="Immunoglobulins"/>
    <property type="match status" value="1"/>
</dbReference>
<feature type="region of interest" description="Disordered" evidence="1">
    <location>
        <begin position="1319"/>
        <end position="1346"/>
    </location>
</feature>
<evidence type="ECO:0000313" key="3">
    <source>
        <dbReference type="EMBL" id="QIZ70485.1"/>
    </source>
</evidence>
<reference evidence="3 4" key="1">
    <citation type="submission" date="2020-04" db="EMBL/GenBank/DDBJ databases">
        <authorList>
            <person name="Basu S."/>
            <person name="Maruthanayagam V."/>
            <person name="Chakraborty S."/>
            <person name="Pramanik A."/>
            <person name="Mukherjee J."/>
            <person name="Brink B."/>
        </authorList>
    </citation>
    <scope>NUCLEOTIDE SEQUENCE [LARGE SCALE GENOMIC DNA]</scope>
    <source>
        <strain evidence="3 4">AP17</strain>
    </source>
</reference>
<dbReference type="KEGG" id="oxy:HCG48_07745"/>
<evidence type="ECO:0008006" key="5">
    <source>
        <dbReference type="Google" id="ProtNLM"/>
    </source>
</evidence>
<evidence type="ECO:0000313" key="4">
    <source>
        <dbReference type="Proteomes" id="UP000500857"/>
    </source>
</evidence>
<feature type="chain" id="PRO_5026168303" description="TonB-dependent receptor" evidence="2">
    <location>
        <begin position="24"/>
        <end position="1346"/>
    </location>
</feature>
<evidence type="ECO:0000256" key="1">
    <source>
        <dbReference type="SAM" id="MobiDB-lite"/>
    </source>
</evidence>
<dbReference type="EMBL" id="CP051167">
    <property type="protein sequence ID" value="QIZ70485.1"/>
    <property type="molecule type" value="Genomic_DNA"/>
</dbReference>
<dbReference type="RefSeq" id="WP_168568640.1">
    <property type="nucleotide sequence ID" value="NZ_CP051167.1"/>
</dbReference>
<protein>
    <recommendedName>
        <fullName evidence="5">TonB-dependent receptor</fullName>
    </recommendedName>
</protein>
<dbReference type="InterPro" id="IPR013783">
    <property type="entry name" value="Ig-like_fold"/>
</dbReference>
<keyword evidence="4" id="KW-1185">Reference proteome</keyword>
<gene>
    <name evidence="3" type="ORF">HCG48_07745</name>
</gene>
<name>A0A6H1TVK6_9CYAN</name>
<accession>A0A6H1TVK6</accession>
<keyword evidence="2" id="KW-0732">Signal</keyword>
<dbReference type="SUPFAM" id="SSF56935">
    <property type="entry name" value="Porins"/>
    <property type="match status" value="1"/>
</dbReference>
<proteinExistence type="predicted"/>
<organism evidence="3 4">
    <name type="scientific">Oxynema aestuarii AP17</name>
    <dbReference type="NCBI Taxonomy" id="2064643"/>
    <lineage>
        <taxon>Bacteria</taxon>
        <taxon>Bacillati</taxon>
        <taxon>Cyanobacteriota</taxon>
        <taxon>Cyanophyceae</taxon>
        <taxon>Oscillatoriophycideae</taxon>
        <taxon>Oscillatoriales</taxon>
        <taxon>Oscillatoriaceae</taxon>
        <taxon>Oxynema</taxon>
        <taxon>Oxynema aestuarii</taxon>
    </lineage>
</organism>
<sequence length="1346" mass="147409">MKKGFCWLAVPSSAFLWASSGEAVQVPQSGDFVATNVGFQGAPLENSWFESDRLGRQGSLLRSTFVATTGDGRLPETVGTNVSLNNSILNLENCQDKTDCIDSVNALLEGAIRGDRAVAELSNPVTTNSVTITSSAIEHNLALSGARIDPVATEIQTDRPLSPNILTDFRDSQPNFSTGIELNSDSAVEIGQTGSEAAGAIAEILAPGPGETTDLPATTVIARFPSEAEVTLLVNGEAVSPDLVGRTETDTATGITVQTWYGVPLQEGENTIALSVNGQTVESFTVAVSGAPTQVQIATRETRVPADGRSTLTVTGQVFDANNQLVQRDTVVTLSASAGEFIGADYNLDAPGFQVQAVGGEFSAQLQAPLDAQIVRIRGAIDDASAEGETLEAFTRAEFTTYLRPSLVTGLVNFRLGKRGTNYWGSFRDFLPADEDYDYEADLSGAVFATGKLGGWLFTGAYNSDRSLNCDCSGNDRRLFRDTQPTELDYPLYGDNSTASTVAPSRDSVYLRFERSSPVENAGLDYFMWGDYNTQELANRTQEFTGLTRSFHGFKANYNFGGLQLTGLYANDVEGFQRDAIAPDGTSGYYFFSRRLLIDGSENIFIELEELGRPGNVISRQQLNRGEDYEIDYDRGTILFRRPLQRTDVVTDATGVSIVVVRRIVATYQYEERDGDTNLWGGRMRYHFSRDYNNPIWVGATYLRQNQGIRDFELYGADLMLTFGNATESDRVTSGATALPSISNAEFPETLPAEPPTLKTATPFSGELIAEYAHSTNDSELLGLVTGEAYRIELNARGGPLTGRAYYRTTDSGFANDATTSFVPGQTRYGTQLSSRLTSTTRLNFNFDREENSGVAPRPITEFDDFLTPRLEAIPGSEVDNSLTTISAGLQQQIYKATLGVDWVYRHRTDDRPTSPLDVTSSQLRSRLLVPITSKISFRAQNELSLSSDEDIVYPDRTILGLDWRLLPGVTAQLNQVWFTSGQYEDNSITSFNLNGDYNLTDDTTLTGRYSFVDGRTMGAALGIQHGWTIVPGLRLNLAYEHVFGSLFSRNATGTEFAQPYAPGQSSAALGIRSGDSYSIGLEYTDNPDFTASARYEHRFSSSGDNTVIQAAATGKLTDAISVLGRYHQASSSNQLLEDIGDTINLRFGFAFRDPQSDKFNALLRYDFRQNPSSIPDTILFGSGTKSQDHTLALESIFAPNWRWEFYGKYAWRRSTSYLADDLVGTNTVSLAQLRATYRLGYRWDVVGEGRWIYQPSANFSEFGVVAEVGFYLTPDLRLAAGYVFGEVDADDMESDRSASGPYLNVSMKLNQLWPGFGQQPVAPPQQQESAVELSLQPVHEFGGER</sequence>